<sequence>MAVLSKLAVRPAPHPLKVARIHYPLHARPLRCTVRAAAFPDASVPGGVSKTALRKLPKATLESKLSQLGLDATGNKNALVERLMEASQQTIAQQPAAASSQVEEAPEEVSSLRTEVTQLQMQLAATTEQLEAANAAAEAERRELGQMSSAMARLQAEHVEERAQLQTAEDAASKLQESCEETESLRTRQADLAERITLMQTLLEERDTEIDLLKKQLEEFVVRTTAYAAGGAAEGGCVAVAERPARADWDIPSAWRSAESTKPTSLSGGVPFVMEEGGHLHDQQPGAKQPDVTQKHGAPMMLALAGAQTVARAYMSVRRSLPKDYRKVMDTTAVAVGSALFTLAAYG</sequence>
<proteinExistence type="predicted"/>
<evidence type="ECO:0000313" key="4">
    <source>
        <dbReference type="Proteomes" id="UP001497392"/>
    </source>
</evidence>
<dbReference type="EMBL" id="CAXHTA020000007">
    <property type="protein sequence ID" value="CAL5222878.1"/>
    <property type="molecule type" value="Genomic_DNA"/>
</dbReference>
<evidence type="ECO:0000256" key="1">
    <source>
        <dbReference type="SAM" id="Coils"/>
    </source>
</evidence>
<feature type="coiled-coil region" evidence="1">
    <location>
        <begin position="109"/>
        <end position="185"/>
    </location>
</feature>
<evidence type="ECO:0000313" key="3">
    <source>
        <dbReference type="EMBL" id="CAL5222878.1"/>
    </source>
</evidence>
<evidence type="ECO:0000259" key="2">
    <source>
        <dbReference type="PROSITE" id="PS50800"/>
    </source>
</evidence>
<keyword evidence="4" id="KW-1185">Reference proteome</keyword>
<dbReference type="PROSITE" id="PS50800">
    <property type="entry name" value="SAP"/>
    <property type="match status" value="1"/>
</dbReference>
<dbReference type="Proteomes" id="UP001497392">
    <property type="component" value="Unassembled WGS sequence"/>
</dbReference>
<dbReference type="Pfam" id="PF02037">
    <property type="entry name" value="SAP"/>
    <property type="match status" value="1"/>
</dbReference>
<protein>
    <submittedName>
        <fullName evidence="3">G5305 protein</fullName>
    </submittedName>
</protein>
<dbReference type="InterPro" id="IPR003034">
    <property type="entry name" value="SAP_dom"/>
</dbReference>
<dbReference type="InterPro" id="IPR036361">
    <property type="entry name" value="SAP_dom_sf"/>
</dbReference>
<organism evidence="3 4">
    <name type="scientific">Coccomyxa viridis</name>
    <dbReference type="NCBI Taxonomy" id="1274662"/>
    <lineage>
        <taxon>Eukaryota</taxon>
        <taxon>Viridiplantae</taxon>
        <taxon>Chlorophyta</taxon>
        <taxon>core chlorophytes</taxon>
        <taxon>Trebouxiophyceae</taxon>
        <taxon>Trebouxiophyceae incertae sedis</taxon>
        <taxon>Coccomyxaceae</taxon>
        <taxon>Coccomyxa</taxon>
    </lineage>
</organism>
<keyword evidence="1" id="KW-0175">Coiled coil</keyword>
<name>A0ABP1FSH6_9CHLO</name>
<gene>
    <name evidence="3" type="primary">g5305</name>
    <name evidence="3" type="ORF">VP750_LOCUS4537</name>
</gene>
<dbReference type="Gene3D" id="1.10.720.30">
    <property type="entry name" value="SAP domain"/>
    <property type="match status" value="1"/>
</dbReference>
<dbReference type="SMART" id="SM00513">
    <property type="entry name" value="SAP"/>
    <property type="match status" value="1"/>
</dbReference>
<accession>A0ABP1FSH6</accession>
<feature type="domain" description="SAP" evidence="2">
    <location>
        <begin position="53"/>
        <end position="87"/>
    </location>
</feature>
<reference evidence="3 4" key="1">
    <citation type="submission" date="2024-06" db="EMBL/GenBank/DDBJ databases">
        <authorList>
            <person name="Kraege A."/>
            <person name="Thomma B."/>
        </authorList>
    </citation>
    <scope>NUCLEOTIDE SEQUENCE [LARGE SCALE GENOMIC DNA]</scope>
</reference>
<comment type="caution">
    <text evidence="3">The sequence shown here is derived from an EMBL/GenBank/DDBJ whole genome shotgun (WGS) entry which is preliminary data.</text>
</comment>